<dbReference type="InterPro" id="IPR002890">
    <property type="entry name" value="MG2"/>
</dbReference>
<dbReference type="Gene3D" id="1.50.10.20">
    <property type="match status" value="1"/>
</dbReference>
<organism evidence="5 6">
    <name type="scientific">Pseudopedobacter saltans</name>
    <dbReference type="NCBI Taxonomy" id="151895"/>
    <lineage>
        <taxon>Bacteria</taxon>
        <taxon>Pseudomonadati</taxon>
        <taxon>Bacteroidota</taxon>
        <taxon>Sphingobacteriia</taxon>
        <taxon>Sphingobacteriales</taxon>
        <taxon>Sphingobacteriaceae</taxon>
        <taxon>Pseudopedobacter</taxon>
    </lineage>
</organism>
<dbReference type="Pfam" id="PF07703">
    <property type="entry name" value="A2M_BRD"/>
    <property type="match status" value="1"/>
</dbReference>
<dbReference type="SUPFAM" id="SSF48239">
    <property type="entry name" value="Terpenoid cyclases/Protein prenyltransferases"/>
    <property type="match status" value="1"/>
</dbReference>
<evidence type="ECO:0000259" key="4">
    <source>
        <dbReference type="SMART" id="SM01360"/>
    </source>
</evidence>
<dbReference type="InterPro" id="IPR001599">
    <property type="entry name" value="Macroglobln_a2"/>
</dbReference>
<comment type="caution">
    <text evidence="5">The sequence shown here is derived from an EMBL/GenBank/DDBJ whole genome shotgun (WGS) entry which is preliminary data.</text>
</comment>
<dbReference type="InterPro" id="IPR047565">
    <property type="entry name" value="Alpha-macroglob_thiol-ester_cl"/>
</dbReference>
<evidence type="ECO:0000259" key="3">
    <source>
        <dbReference type="SMART" id="SM01359"/>
    </source>
</evidence>
<name>A0A2W5F7D0_9SPHI</name>
<dbReference type="InterPro" id="IPR041246">
    <property type="entry name" value="Bact_MG10"/>
</dbReference>
<comment type="similarity">
    <text evidence="1">Belongs to the protease inhibitor I39 (alpha-2-macroglobulin) family. Bacterial alpha-2-macroglobulin subfamily.</text>
</comment>
<dbReference type="Proteomes" id="UP000249645">
    <property type="component" value="Unassembled WGS sequence"/>
</dbReference>
<dbReference type="InterPro" id="IPR041203">
    <property type="entry name" value="Bact_A2M_MG5"/>
</dbReference>
<sequence length="1806" mass="200392">MKILHKVNLLFGFFFGILLIVIGCKTLNDVRVVETNFDKVAVAEKQNLVFHFNKPLYPDSLLNDKWDTTHYIEFEPKVVGYFKWSKNDELVFSPRKGFEPSTNYKAILTSKLLNKYAGKSSNEKFIDDPILHFNTAALQVTQTGAQWFKSKDNGQVMLQLNLDFNYNIDVTATASKISLTSNGNPVSFSTINSGLGKTVSLQFQPLTSPGQTTDLQVKLNNGVAIAGSKSISSNDTTFQVNVPSRGELVVTGIDAQHDGLQGVIELSLSQPITTENVGKFISIKPAVAFKATTSERGITVTSESFDASESYKITVSKSLTGDFGGKLIADYVSDVKFGTLEPSLAFANTKGMYLSDKGYKNVALNMVKVPKVKVSVVKVYENNILQLFRRGSRYGYEYDEENDSYGGSYDYYETENIGDTVFTKEYDTEKLPSKNAMRFLHLDFSDKLRSYNGVYVVTVASTEQKWVQESKILSLSDIGLIAKQEDNRVLVFANSIKEATPIAGTKITFISTTNQAIYTKETDKEGVAVFDNIENTAPGMRIGMVSAKLGDEYSFLVFNQSQIETSRFDVGGRVSNKTGLNAWIYAERNLYRPGETIHSSVIVRDESWKVPGEMPVKLRLLMPNGKEMAVRKLMLNEQGSTEAAFEIPKSGLTGVYTLQAYSGNDVLLNSYDFNIEDFVPDRIKSTLQLNKQDFGIGETVQSIIRADNLFGTPAANRNVEWELNLDKEAFRPKGYDDYNFNVVKNFDFKSVLRNTKSDNTGLINLGYTIPNDIAATGLLKGNIHSTVFDETGRPVHRFAQFKVWTQPVFVGIKWLNSYVGTRVPLPIHLVAVDNGGKIKSMDASVSIVKKEWQNVIQESGGRYKYVAQWSDRVITTQNVSINGENTVFNFTPKESGEYEVRVAIGKNASYVQQSFYAYGGGDTEYSSFEVNNEGNVTIKANKENYNKGDDIDLLFTTPFEGRMLVSVERNNVLEHYFLQTNNKTACLRVKATDAYLPNVYIAATLFRPMKGDDMPLTVAHGYVNIAVDEKANKLPVNVSMTDKSRSHSKQTIVVNTVPNAYVTIAAVDEGILQVRDYISPNPYDYFYQKVALGVNSYDVYPFLLPEYNVGQSSTGGDGSANQMKSRVNPLFVNRIKNVSFWSGIQKADASGKLNYSIDVPQFSGKLRVMVVAYKNKAFGSYDNGMTIADPIVVSTALPRFLSPSDKAKMPVTLSNTTGKSVTANVEVATEGPLNAGNIHVKSVTIPANSEARVVFDINAESKIGAGKVMVKVSALNEVFDNETEIAVRPSGSLQKQFSSGVLSTGFDGKISFPNNFMPGTLDGTFIVSHSPMVRLTNNLNYLLQYPFGCVEQTVSSVFPQLYYGDLVGALSNKKGNTNEANYNVQQALLKLQAMQLPNGGLSYWPGGNYESWWGSVYAAHFVQEAKKAGFDVNANFNNRLLGYLKTRLKKRETTTLYYNNGQQRIIIAKEVPYSLYVLALAKDAQSSLMNYYKANTDVLSIDGRYLLAGAFRLTGNETSAKQVLPPAFRGEKAYTEFGGSFYSYVRDMGISLNSLVETDPSNAQIGELAKLLTDQMQSQYSLNTQENVFALLALGKIARKSIKEDAQASVYVGQKKTDVTKAPWSIQLPTLGGNELKVNVQKGQFYYFKEVSGISADGSIKEGDHHIQIRRSFYDRNGNIFTGNSFKQNDLVVVKLTLRGETGMQIDNVVITDMLPAGFEIENTRLLDLPNLKWITEKNSDQPDYMDVRDDRMNLFTDIKGDAKNFYYMVRAVSPGVYKLGPAQADAMYNGSYYSAYGSGSITITE</sequence>
<dbReference type="InterPro" id="IPR011625">
    <property type="entry name" value="A2M_N_BRD"/>
</dbReference>
<evidence type="ECO:0000256" key="1">
    <source>
        <dbReference type="ARBA" id="ARBA00010556"/>
    </source>
</evidence>
<dbReference type="Pfam" id="PF17973">
    <property type="entry name" value="bMG10"/>
    <property type="match status" value="1"/>
</dbReference>
<feature type="domain" description="Alpha-2-macroglobulin bait region" evidence="3">
    <location>
        <begin position="936"/>
        <end position="1074"/>
    </location>
</feature>
<evidence type="ECO:0000256" key="2">
    <source>
        <dbReference type="ARBA" id="ARBA00022729"/>
    </source>
</evidence>
<protein>
    <recommendedName>
        <fullName evidence="7">Alpha-2-macroglobulin domain protein</fullName>
    </recommendedName>
</protein>
<gene>
    <name evidence="5" type="ORF">DI598_01865</name>
</gene>
<keyword evidence="2" id="KW-0732">Signal</keyword>
<feature type="domain" description="Alpha-2-macroglobulin" evidence="4">
    <location>
        <begin position="1139"/>
        <end position="1227"/>
    </location>
</feature>
<dbReference type="InterPro" id="IPR051802">
    <property type="entry name" value="YfhM-like"/>
</dbReference>
<dbReference type="SMART" id="SM01359">
    <property type="entry name" value="A2M_N_2"/>
    <property type="match status" value="1"/>
</dbReference>
<dbReference type="Pfam" id="PF01835">
    <property type="entry name" value="MG2"/>
    <property type="match status" value="1"/>
</dbReference>
<dbReference type="SMART" id="SM01419">
    <property type="entry name" value="Thiol-ester_cl"/>
    <property type="match status" value="1"/>
</dbReference>
<dbReference type="InterPro" id="IPR008930">
    <property type="entry name" value="Terpenoid_cyclase/PrenylTrfase"/>
</dbReference>
<evidence type="ECO:0000313" key="5">
    <source>
        <dbReference type="EMBL" id="PZP51961.1"/>
    </source>
</evidence>
<dbReference type="PANTHER" id="PTHR40094">
    <property type="entry name" value="ALPHA-2-MACROGLOBULIN HOMOLOG"/>
    <property type="match status" value="1"/>
</dbReference>
<dbReference type="Pfam" id="PF17962">
    <property type="entry name" value="bMG6"/>
    <property type="match status" value="1"/>
</dbReference>
<dbReference type="PANTHER" id="PTHR40094:SF1">
    <property type="entry name" value="UBIQUITIN DOMAIN-CONTAINING PROTEIN"/>
    <property type="match status" value="1"/>
</dbReference>
<reference evidence="5 6" key="1">
    <citation type="submission" date="2017-11" db="EMBL/GenBank/DDBJ databases">
        <title>Infants hospitalized years apart are colonized by the same room-sourced microbial strains.</title>
        <authorList>
            <person name="Brooks B."/>
            <person name="Olm M.R."/>
            <person name="Firek B.A."/>
            <person name="Baker R."/>
            <person name="Thomas B.C."/>
            <person name="Morowitz M.J."/>
            <person name="Banfield J.F."/>
        </authorList>
    </citation>
    <scope>NUCLEOTIDE SEQUENCE [LARGE SCALE GENOMIC DNA]</scope>
    <source>
        <strain evidence="5">S2_009_000_R2_76</strain>
    </source>
</reference>
<dbReference type="Pfam" id="PF17972">
    <property type="entry name" value="bMG5"/>
    <property type="match status" value="1"/>
</dbReference>
<dbReference type="Pfam" id="PF11974">
    <property type="entry name" value="bMG3"/>
    <property type="match status" value="1"/>
</dbReference>
<dbReference type="CDD" id="cd02891">
    <property type="entry name" value="A2M_like"/>
    <property type="match status" value="1"/>
</dbReference>
<evidence type="ECO:0000313" key="6">
    <source>
        <dbReference type="Proteomes" id="UP000249645"/>
    </source>
</evidence>
<dbReference type="Pfam" id="PF00207">
    <property type="entry name" value="A2M"/>
    <property type="match status" value="1"/>
</dbReference>
<dbReference type="PROSITE" id="PS51257">
    <property type="entry name" value="PROKAR_LIPOPROTEIN"/>
    <property type="match status" value="1"/>
</dbReference>
<proteinExistence type="inferred from homology"/>
<accession>A0A2W5F7D0</accession>
<dbReference type="SMART" id="SM01360">
    <property type="entry name" value="A2M"/>
    <property type="match status" value="1"/>
</dbReference>
<evidence type="ECO:0008006" key="7">
    <source>
        <dbReference type="Google" id="ProtNLM"/>
    </source>
</evidence>
<dbReference type="Gene3D" id="2.60.40.1930">
    <property type="match status" value="1"/>
</dbReference>
<dbReference type="InterPro" id="IPR041462">
    <property type="entry name" value="Bact_A2M_MG6"/>
</dbReference>
<dbReference type="GO" id="GO:0004866">
    <property type="term" value="F:endopeptidase inhibitor activity"/>
    <property type="evidence" value="ECO:0007669"/>
    <property type="project" value="InterPro"/>
</dbReference>
<dbReference type="EMBL" id="QFOI01000016">
    <property type="protein sequence ID" value="PZP51961.1"/>
    <property type="molecule type" value="Genomic_DNA"/>
</dbReference>
<dbReference type="InterPro" id="IPR021868">
    <property type="entry name" value="Alpha_2_Macroglob_MG3"/>
</dbReference>